<dbReference type="Proteomes" id="UP001153148">
    <property type="component" value="Unassembled WGS sequence"/>
</dbReference>
<name>A0ABN7PF56_TIMPD</name>
<accession>A0ABN7PF56</accession>
<dbReference type="EMBL" id="CAJPIN010031510">
    <property type="protein sequence ID" value="CAG2064092.1"/>
    <property type="molecule type" value="Genomic_DNA"/>
</dbReference>
<evidence type="ECO:0000313" key="1">
    <source>
        <dbReference type="EMBL" id="CAG2064092.1"/>
    </source>
</evidence>
<gene>
    <name evidence="1" type="ORF">TPAB3V08_LOCUS11039</name>
</gene>
<organism evidence="1 2">
    <name type="scientific">Timema podura</name>
    <name type="common">Walking stick</name>
    <dbReference type="NCBI Taxonomy" id="61482"/>
    <lineage>
        <taxon>Eukaryota</taxon>
        <taxon>Metazoa</taxon>
        <taxon>Ecdysozoa</taxon>
        <taxon>Arthropoda</taxon>
        <taxon>Hexapoda</taxon>
        <taxon>Insecta</taxon>
        <taxon>Pterygota</taxon>
        <taxon>Neoptera</taxon>
        <taxon>Polyneoptera</taxon>
        <taxon>Phasmatodea</taxon>
        <taxon>Timematodea</taxon>
        <taxon>Timematoidea</taxon>
        <taxon>Timematidae</taxon>
        <taxon>Timema</taxon>
    </lineage>
</organism>
<keyword evidence="2" id="KW-1185">Reference proteome</keyword>
<reference evidence="1" key="1">
    <citation type="submission" date="2021-03" db="EMBL/GenBank/DDBJ databases">
        <authorList>
            <person name="Tran Van P."/>
        </authorList>
    </citation>
    <scope>NUCLEOTIDE SEQUENCE</scope>
</reference>
<protein>
    <submittedName>
        <fullName evidence="1">Uncharacterized protein</fullName>
    </submittedName>
</protein>
<evidence type="ECO:0000313" key="2">
    <source>
        <dbReference type="Proteomes" id="UP001153148"/>
    </source>
</evidence>
<comment type="caution">
    <text evidence="1">The sequence shown here is derived from an EMBL/GenBank/DDBJ whole genome shotgun (WGS) entry which is preliminary data.</text>
</comment>
<proteinExistence type="predicted"/>
<sequence length="28" mass="3184">MYQMTAAQAVSPTVSRSSLCVNWLRVKR</sequence>